<dbReference type="Gene3D" id="3.30.300.30">
    <property type="match status" value="1"/>
</dbReference>
<dbReference type="InterPro" id="IPR025110">
    <property type="entry name" value="AMP-bd_C"/>
</dbReference>
<name>A0A9W6SWE8_CANBO</name>
<dbReference type="GO" id="GO:0004467">
    <property type="term" value="F:long-chain fatty acid-CoA ligase activity"/>
    <property type="evidence" value="ECO:0007669"/>
    <property type="project" value="TreeGrafter"/>
</dbReference>
<keyword evidence="10" id="KW-0547">Nucleotide-binding</keyword>
<evidence type="ECO:0000256" key="14">
    <source>
        <dbReference type="ARBA" id="ARBA00023136"/>
    </source>
</evidence>
<keyword evidence="13" id="KW-0445">Lipid transport</keyword>
<evidence type="ECO:0000256" key="8">
    <source>
        <dbReference type="ARBA" id="ARBA00022677"/>
    </source>
</evidence>
<dbReference type="InterPro" id="IPR000873">
    <property type="entry name" value="AMP-dep_synth/lig_dom"/>
</dbReference>
<dbReference type="Pfam" id="PF00501">
    <property type="entry name" value="AMP-binding"/>
    <property type="match status" value="1"/>
</dbReference>
<feature type="domain" description="AMP-dependent synthetase/ligase" evidence="20">
    <location>
        <begin position="56"/>
        <end position="412"/>
    </location>
</feature>
<keyword evidence="14" id="KW-0472">Membrane</keyword>
<dbReference type="InterPro" id="IPR045851">
    <property type="entry name" value="AMP-bd_C_sf"/>
</dbReference>
<evidence type="ECO:0000259" key="20">
    <source>
        <dbReference type="Pfam" id="PF00501"/>
    </source>
</evidence>
<keyword evidence="7" id="KW-0436">Ligase</keyword>
<reference evidence="22" key="1">
    <citation type="submission" date="2023-04" db="EMBL/GenBank/DDBJ databases">
        <title>Candida boidinii NBRC 10035.</title>
        <authorList>
            <person name="Ichikawa N."/>
            <person name="Sato H."/>
            <person name="Tonouchi N."/>
        </authorList>
    </citation>
    <scope>NUCLEOTIDE SEQUENCE</scope>
    <source>
        <strain evidence="22">NBRC 10035</strain>
    </source>
</reference>
<comment type="similarity">
    <text evidence="4">Belongs to the ATP-dependent AMP-binding enzyme family.</text>
</comment>
<feature type="domain" description="AMP-binding enzyme C-terminal" evidence="21">
    <location>
        <begin position="533"/>
        <end position="619"/>
    </location>
</feature>
<dbReference type="InterPro" id="IPR042099">
    <property type="entry name" value="ANL_N_sf"/>
</dbReference>
<dbReference type="FunFam" id="3.40.50.12780:FF:000019">
    <property type="entry name" value="Long-chain fatty acid transporter"/>
    <property type="match status" value="1"/>
</dbReference>
<dbReference type="FunFam" id="3.30.300.30:FF:000020">
    <property type="entry name" value="Long-chain fatty acid transporter"/>
    <property type="match status" value="1"/>
</dbReference>
<keyword evidence="9" id="KW-0812">Transmembrane</keyword>
<comment type="function">
    <text evidence="17">Acyl-CoA synthetase required for both the import of long chain fatty acids (LCFAs) (C14-C18) and the activation very long chain fatty acids (VLCFAs) (C20-C26) by esterification of the fatty acids into metabolically active CoA-thioesters for subsequent degradation or incorporation into phospholipids. The transport and fatty acyl-CoA synthetase activities are genetically separable and are thus independent activities. Esterifies VLCFAs in the peroxisome matrix. The VLCFAs are actively transported into peroxisomes by a PXA1-PXA2 heterodimeric transporter in the peroxisomal membrane.</text>
</comment>
<evidence type="ECO:0000256" key="13">
    <source>
        <dbReference type="ARBA" id="ARBA00023055"/>
    </source>
</evidence>
<dbReference type="PANTHER" id="PTHR43107">
    <property type="entry name" value="LONG-CHAIN FATTY ACID TRANSPORT PROTEIN"/>
    <property type="match status" value="1"/>
</dbReference>
<evidence type="ECO:0000256" key="2">
    <source>
        <dbReference type="ARBA" id="ARBA00004585"/>
    </source>
</evidence>
<evidence type="ECO:0000256" key="6">
    <source>
        <dbReference type="ARBA" id="ARBA00022475"/>
    </source>
</evidence>
<evidence type="ECO:0000256" key="10">
    <source>
        <dbReference type="ARBA" id="ARBA00022741"/>
    </source>
</evidence>
<dbReference type="PROSITE" id="PS00455">
    <property type="entry name" value="AMP_BINDING"/>
    <property type="match status" value="1"/>
</dbReference>
<dbReference type="AlphaFoldDB" id="A0A9W6SWE8"/>
<comment type="subcellular location">
    <subcellularLocation>
        <location evidence="3">Cell membrane</location>
        <topology evidence="3">Multi-pass membrane protein</topology>
    </subcellularLocation>
    <subcellularLocation>
        <location evidence="1">Lipid droplet</location>
    </subcellularLocation>
    <subcellularLocation>
        <location evidence="2">Peroxisome membrane</location>
        <topology evidence="2">Multi-pass membrane protein</topology>
    </subcellularLocation>
</comment>
<comment type="catalytic activity">
    <reaction evidence="16">
        <text>a very long-chain fatty acid + ATP + CoA = a very long-chain fatty acyl-CoA + AMP + diphosphate</text>
        <dbReference type="Rhea" id="RHEA:54536"/>
        <dbReference type="ChEBI" id="CHEBI:30616"/>
        <dbReference type="ChEBI" id="CHEBI:33019"/>
        <dbReference type="ChEBI" id="CHEBI:57287"/>
        <dbReference type="ChEBI" id="CHEBI:58950"/>
        <dbReference type="ChEBI" id="CHEBI:138261"/>
        <dbReference type="ChEBI" id="CHEBI:456215"/>
    </reaction>
</comment>
<keyword evidence="6" id="KW-1003">Cell membrane</keyword>
<evidence type="ECO:0000256" key="3">
    <source>
        <dbReference type="ARBA" id="ARBA00004651"/>
    </source>
</evidence>
<organism evidence="22 23">
    <name type="scientific">Candida boidinii</name>
    <name type="common">Yeast</name>
    <dbReference type="NCBI Taxonomy" id="5477"/>
    <lineage>
        <taxon>Eukaryota</taxon>
        <taxon>Fungi</taxon>
        <taxon>Dikarya</taxon>
        <taxon>Ascomycota</taxon>
        <taxon>Saccharomycotina</taxon>
        <taxon>Pichiomycetes</taxon>
        <taxon>Pichiales</taxon>
        <taxon>Pichiaceae</taxon>
        <taxon>Ogataea</taxon>
        <taxon>Ogataea/Candida clade</taxon>
    </lineage>
</organism>
<dbReference type="GO" id="GO:0005324">
    <property type="term" value="F:long-chain fatty acid transmembrane transporter activity"/>
    <property type="evidence" value="ECO:0007669"/>
    <property type="project" value="TreeGrafter"/>
</dbReference>
<dbReference type="EMBL" id="BSXN01000199">
    <property type="protein sequence ID" value="GME67559.1"/>
    <property type="molecule type" value="Genomic_DNA"/>
</dbReference>
<keyword evidence="8" id="KW-0551">Lipid droplet</keyword>
<dbReference type="GO" id="GO:0005778">
    <property type="term" value="C:peroxisomal membrane"/>
    <property type="evidence" value="ECO:0007669"/>
    <property type="project" value="UniProtKB-SubCell"/>
</dbReference>
<evidence type="ECO:0000256" key="11">
    <source>
        <dbReference type="ARBA" id="ARBA00022840"/>
    </source>
</evidence>
<evidence type="ECO:0000259" key="21">
    <source>
        <dbReference type="Pfam" id="PF13193"/>
    </source>
</evidence>
<keyword evidence="23" id="KW-1185">Reference proteome</keyword>
<dbReference type="GO" id="GO:0009898">
    <property type="term" value="C:cytoplasmic side of plasma membrane"/>
    <property type="evidence" value="ECO:0007669"/>
    <property type="project" value="TreeGrafter"/>
</dbReference>
<evidence type="ECO:0000256" key="12">
    <source>
        <dbReference type="ARBA" id="ARBA00022989"/>
    </source>
</evidence>
<evidence type="ECO:0000256" key="1">
    <source>
        <dbReference type="ARBA" id="ARBA00004502"/>
    </source>
</evidence>
<dbReference type="Proteomes" id="UP001165120">
    <property type="component" value="Unassembled WGS sequence"/>
</dbReference>
<evidence type="ECO:0000256" key="4">
    <source>
        <dbReference type="ARBA" id="ARBA00006432"/>
    </source>
</evidence>
<evidence type="ECO:0000313" key="23">
    <source>
        <dbReference type="Proteomes" id="UP001165120"/>
    </source>
</evidence>
<dbReference type="PANTHER" id="PTHR43107:SF15">
    <property type="entry name" value="FATTY ACID TRANSPORT PROTEIN 3, ISOFORM A"/>
    <property type="match status" value="1"/>
</dbReference>
<dbReference type="GO" id="GO:0044539">
    <property type="term" value="P:long-chain fatty acid import into cell"/>
    <property type="evidence" value="ECO:0007669"/>
    <property type="project" value="TreeGrafter"/>
</dbReference>
<dbReference type="GO" id="GO:0005524">
    <property type="term" value="F:ATP binding"/>
    <property type="evidence" value="ECO:0007669"/>
    <property type="project" value="UniProtKB-KW"/>
</dbReference>
<evidence type="ECO:0000256" key="19">
    <source>
        <dbReference type="ARBA" id="ARBA00078285"/>
    </source>
</evidence>
<gene>
    <name evidence="22" type="ORF">Cboi02_000095700</name>
</gene>
<accession>A0A9W6SWE8</accession>
<proteinExistence type="inferred from homology"/>
<evidence type="ECO:0000256" key="18">
    <source>
        <dbReference type="ARBA" id="ARBA00068795"/>
    </source>
</evidence>
<evidence type="ECO:0000256" key="15">
    <source>
        <dbReference type="ARBA" id="ARBA00023140"/>
    </source>
</evidence>
<dbReference type="Pfam" id="PF13193">
    <property type="entry name" value="AMP-binding_C"/>
    <property type="match status" value="1"/>
</dbReference>
<evidence type="ECO:0000256" key="5">
    <source>
        <dbReference type="ARBA" id="ARBA00022448"/>
    </source>
</evidence>
<protein>
    <recommendedName>
        <fullName evidence="18">Very long-chain fatty acid transport protein</fullName>
    </recommendedName>
    <alternativeName>
        <fullName evidence="19">Very-long-chain acyl-CoA synthetase</fullName>
    </alternativeName>
</protein>
<evidence type="ECO:0000256" key="7">
    <source>
        <dbReference type="ARBA" id="ARBA00022598"/>
    </source>
</evidence>
<dbReference type="Gene3D" id="3.40.50.12780">
    <property type="entry name" value="N-terminal domain of ligase-like"/>
    <property type="match status" value="1"/>
</dbReference>
<comment type="caution">
    <text evidence="22">The sequence shown here is derived from an EMBL/GenBank/DDBJ whole genome shotgun (WGS) entry which is preliminary data.</text>
</comment>
<keyword evidence="11" id="KW-0067">ATP-binding</keyword>
<evidence type="ECO:0000256" key="17">
    <source>
        <dbReference type="ARBA" id="ARBA00060276"/>
    </source>
</evidence>
<keyword evidence="5" id="KW-0813">Transport</keyword>
<keyword evidence="15" id="KW-0576">Peroxisome</keyword>
<keyword evidence="12" id="KW-1133">Transmembrane helix</keyword>
<dbReference type="InterPro" id="IPR020845">
    <property type="entry name" value="AMP-binding_CS"/>
</dbReference>
<dbReference type="GO" id="GO:0005811">
    <property type="term" value="C:lipid droplet"/>
    <property type="evidence" value="ECO:0007669"/>
    <property type="project" value="UniProtKB-SubCell"/>
</dbReference>
<evidence type="ECO:0000313" key="22">
    <source>
        <dbReference type="EMBL" id="GME67559.1"/>
    </source>
</evidence>
<sequence length="668" mass="76797">MNDNDDPKKIITPEVDLRNRSLFKDDLMFFPKLIYSGLNYKYELSRGKVSTWYWFENTVFRVPNKLALVYPKELPNKTFKDGDGMFKIEKFTYRELYNAILRMSFLLVNEYNVKPGDVVALDFTNKPLFIILWWACWNLSITPAFINYNIKGESLAHCIKIVEADHVFVDDPEVTQTFNSCLDILSKDFPNLKINYLNDDNIMNQISGVNRGDDDDDDEAITTPKFRLPDNLRLPKANNYDPAVFIYTSGTTGLPKSAIITWKKTFIATNIFSYFFRISENSNIYTSMPVYHATAALLAVVPVFCLGGTLSLGHKFSARTYWTQLKLCGANTMQYVGEACRYLVKAPYHHDENYHKVKVAYGNGLRRDIWYEFKKRFNIEAVGEFYASTESPVGTTNFEIGLDNNRVGACGAHSSIINSFYDKAMAVAKIDPDDPNEIYRDPKTGFAKRADSNENGELIMKILNPKKRVESFQGYYNNESETNAKLIVDVFEKGDMWFRTNDLMKYDSNKFIYFVDRMGDTFRWKSENVSTTEVENVIAKVKDIKQSVIVGVKVPNHEGRAGFAIIEPNNLLNSSEEIDESTKASVLKHLSKVVYDELPNYARPMFLRFGKIQTTGNHKIQKKSYRNPILPRGKNEDQNIYWLNPESSNYELLNSEIFNKISDGSIRL</sequence>
<dbReference type="SUPFAM" id="SSF56801">
    <property type="entry name" value="Acetyl-CoA synthetase-like"/>
    <property type="match status" value="1"/>
</dbReference>
<evidence type="ECO:0000256" key="16">
    <source>
        <dbReference type="ARBA" id="ARBA00051585"/>
    </source>
</evidence>
<evidence type="ECO:0000256" key="9">
    <source>
        <dbReference type="ARBA" id="ARBA00022692"/>
    </source>
</evidence>